<comment type="caution">
    <text evidence="4">Lacks conserved residue(s) required for the propagation of feature annotation.</text>
</comment>
<evidence type="ECO:0000256" key="2">
    <source>
        <dbReference type="ARBA" id="ARBA00022963"/>
    </source>
</evidence>
<evidence type="ECO:0000256" key="1">
    <source>
        <dbReference type="ARBA" id="ARBA00022801"/>
    </source>
</evidence>
<dbReference type="RefSeq" id="WP_230853173.1">
    <property type="nucleotide sequence ID" value="NZ_LJXB01000068.1"/>
</dbReference>
<dbReference type="AlphaFoldDB" id="A0A0P8Z5D6"/>
<evidence type="ECO:0000313" key="7">
    <source>
        <dbReference type="Proteomes" id="UP000050349"/>
    </source>
</evidence>
<dbReference type="PANTHER" id="PTHR14226">
    <property type="entry name" value="NEUROPATHY TARGET ESTERASE/SWISS CHEESE D.MELANOGASTER"/>
    <property type="match status" value="1"/>
</dbReference>
<gene>
    <name evidence="6" type="ORF">AN403_4123</name>
</gene>
<organism evidence="6 7">
    <name type="scientific">Pseudomonas fluorescens</name>
    <dbReference type="NCBI Taxonomy" id="294"/>
    <lineage>
        <taxon>Bacteria</taxon>
        <taxon>Pseudomonadati</taxon>
        <taxon>Pseudomonadota</taxon>
        <taxon>Gammaproteobacteria</taxon>
        <taxon>Pseudomonadales</taxon>
        <taxon>Pseudomonadaceae</taxon>
        <taxon>Pseudomonas</taxon>
    </lineage>
</organism>
<evidence type="ECO:0000259" key="5">
    <source>
        <dbReference type="PROSITE" id="PS51635"/>
    </source>
</evidence>
<dbReference type="Gene3D" id="3.40.1090.10">
    <property type="entry name" value="Cytosolic phospholipase A2 catalytic domain"/>
    <property type="match status" value="1"/>
</dbReference>
<evidence type="ECO:0000256" key="3">
    <source>
        <dbReference type="ARBA" id="ARBA00023098"/>
    </source>
</evidence>
<evidence type="ECO:0000256" key="4">
    <source>
        <dbReference type="PROSITE-ProRule" id="PRU01161"/>
    </source>
</evidence>
<dbReference type="PATRIC" id="fig|294.162.peg.1780"/>
<reference evidence="6 7" key="1">
    <citation type="submission" date="2015-09" db="EMBL/GenBank/DDBJ databases">
        <authorList>
            <person name="Jackson K.R."/>
            <person name="Lunt B.L."/>
            <person name="Fisher J.N.B."/>
            <person name="Gardner A.V."/>
            <person name="Bailey M.E."/>
            <person name="Deus L.M."/>
            <person name="Earl A.S."/>
            <person name="Gibby P.D."/>
            <person name="Hartmann K.A."/>
            <person name="Liu J.E."/>
            <person name="Manci A.M."/>
            <person name="Nielsen D.A."/>
            <person name="Solomon M.B."/>
            <person name="Breakwell D.P."/>
            <person name="Burnett S.H."/>
            <person name="Grose J.H."/>
        </authorList>
    </citation>
    <scope>NUCLEOTIDE SEQUENCE [LARGE SCALE GENOMIC DNA]</scope>
    <source>
        <strain evidence="6 7">S613</strain>
    </source>
</reference>
<dbReference type="InterPro" id="IPR016035">
    <property type="entry name" value="Acyl_Trfase/lysoPLipase"/>
</dbReference>
<keyword evidence="2" id="KW-0442">Lipid degradation</keyword>
<keyword evidence="3" id="KW-0443">Lipid metabolism</keyword>
<dbReference type="EMBL" id="LJXB01000068">
    <property type="protein sequence ID" value="KPU60504.1"/>
    <property type="molecule type" value="Genomic_DNA"/>
</dbReference>
<feature type="short sequence motif" description="DGA/G" evidence="4">
    <location>
        <begin position="196"/>
        <end position="198"/>
    </location>
</feature>
<dbReference type="SUPFAM" id="SSF52151">
    <property type="entry name" value="FabD/lysophospholipase-like"/>
    <property type="match status" value="1"/>
</dbReference>
<accession>A0A0P8Z5D6</accession>
<dbReference type="InterPro" id="IPR002641">
    <property type="entry name" value="PNPLA_dom"/>
</dbReference>
<dbReference type="Pfam" id="PF01734">
    <property type="entry name" value="Patatin"/>
    <property type="match status" value="1"/>
</dbReference>
<protein>
    <submittedName>
        <fullName evidence="6">Patatin-like phospholipase family protein</fullName>
    </submittedName>
</protein>
<evidence type="ECO:0000313" key="6">
    <source>
        <dbReference type="EMBL" id="KPU60504.1"/>
    </source>
</evidence>
<dbReference type="PROSITE" id="PS51635">
    <property type="entry name" value="PNPLA"/>
    <property type="match status" value="1"/>
</dbReference>
<dbReference type="GO" id="GO:0016042">
    <property type="term" value="P:lipid catabolic process"/>
    <property type="evidence" value="ECO:0007669"/>
    <property type="project" value="UniProtKB-KW"/>
</dbReference>
<comment type="caution">
    <text evidence="6">The sequence shown here is derived from an EMBL/GenBank/DDBJ whole genome shotgun (WGS) entry which is preliminary data.</text>
</comment>
<proteinExistence type="predicted"/>
<keyword evidence="1" id="KW-0378">Hydrolase</keyword>
<dbReference type="Proteomes" id="UP000050349">
    <property type="component" value="Unassembled WGS sequence"/>
</dbReference>
<dbReference type="GO" id="GO:0016787">
    <property type="term" value="F:hydrolase activity"/>
    <property type="evidence" value="ECO:0007669"/>
    <property type="project" value="UniProtKB-KW"/>
</dbReference>
<dbReference type="InterPro" id="IPR050301">
    <property type="entry name" value="NTE"/>
</dbReference>
<dbReference type="PANTHER" id="PTHR14226:SF57">
    <property type="entry name" value="BLR7027 PROTEIN"/>
    <property type="match status" value="1"/>
</dbReference>
<name>A0A0P8Z5D6_PSEFL</name>
<sequence>MADHYWAVENMNVRWALNEPLHCNVVVNEWFPAEMDRQRLLDLLDVGRPKLCVLSKQEKVDAWLLSQSVGASVGAINGAYFAARPDSDGVEALAGFWRGLSKADIFPLSWLDTCRGLIKRRGFLLQPAALNRLLGQALPIHRIEEAVLPLYIVTTDLLSGAETVLSSGELEQALLASAAIPLVFPCVQIANQFLVDGGVASNTPFSTAVALGATNVVVIPTGVSCALTQPPRGLVALALHTVNLMSMRQLVSDIEHFRTLTSLHIVPPLCPVDVSVFNFEQTESLLQRAYEQTLRWLERGGLERTKVPGALTIHSHAHEH</sequence>
<feature type="domain" description="PNPLA" evidence="5">
    <location>
        <begin position="65"/>
        <end position="209"/>
    </location>
</feature>